<sequence length="90" mass="9282">MIGTGDTTVTRSGSLSRAGISLPVPRGRRTGNQRHLTTGICIKSAILSKTCSRNTKTGDGAPSDMINALIHSCPLPTSKQASSPTSTNVS</sequence>
<dbReference type="EMBL" id="CP022699">
    <property type="protein sequence ID" value="ATJ92548.1"/>
    <property type="molecule type" value="Genomic_DNA"/>
</dbReference>
<evidence type="ECO:0000313" key="3">
    <source>
        <dbReference type="Proteomes" id="UP000220394"/>
    </source>
</evidence>
<name>A0A291PMB1_9PROT</name>
<evidence type="ECO:0000256" key="1">
    <source>
        <dbReference type="SAM" id="MobiDB-lite"/>
    </source>
</evidence>
<reference evidence="2 3" key="1">
    <citation type="submission" date="2017-08" db="EMBL/GenBank/DDBJ databases">
        <title>Complete Genome Sequence of Acetobacter tropicalis Oregon-R-modENCODE STRAIN BDGP1, an acetic acid bacterium isolated from Drosophila melanogaster gut.</title>
        <authorList>
            <person name="Wan K.H."/>
            <person name="Yu C."/>
            <person name="Park S."/>
            <person name="Hammonds A.S."/>
            <person name="Booth B.W."/>
            <person name="Celniker S.E."/>
        </authorList>
    </citation>
    <scope>NUCLEOTIDE SEQUENCE [LARGE SCALE GENOMIC DNA]</scope>
    <source>
        <strain evidence="2 3">BDGP1</strain>
    </source>
</reference>
<gene>
    <name evidence="2" type="ORF">CIW82_09590</name>
</gene>
<feature type="compositionally biased region" description="Polar residues" evidence="1">
    <location>
        <begin position="1"/>
        <end position="15"/>
    </location>
</feature>
<dbReference type="KEGG" id="ato:CIW82_09590"/>
<feature type="region of interest" description="Disordered" evidence="1">
    <location>
        <begin position="1"/>
        <end position="35"/>
    </location>
</feature>
<evidence type="ECO:0000313" key="2">
    <source>
        <dbReference type="EMBL" id="ATJ92548.1"/>
    </source>
</evidence>
<dbReference type="Proteomes" id="UP000220394">
    <property type="component" value="Chromosome"/>
</dbReference>
<proteinExistence type="predicted"/>
<organism evidence="2 3">
    <name type="scientific">Acetobacter tropicalis</name>
    <dbReference type="NCBI Taxonomy" id="104102"/>
    <lineage>
        <taxon>Bacteria</taxon>
        <taxon>Pseudomonadati</taxon>
        <taxon>Pseudomonadota</taxon>
        <taxon>Alphaproteobacteria</taxon>
        <taxon>Acetobacterales</taxon>
        <taxon>Acetobacteraceae</taxon>
        <taxon>Acetobacter</taxon>
    </lineage>
</organism>
<accession>A0A291PMB1</accession>
<dbReference type="AlphaFoldDB" id="A0A291PMB1"/>
<protein>
    <submittedName>
        <fullName evidence="2">Uncharacterized protein</fullName>
    </submittedName>
</protein>